<reference evidence="1" key="1">
    <citation type="submission" date="2020-11" db="EMBL/GenBank/DDBJ databases">
        <title>Isolation and identification of active actinomycetes.</title>
        <authorList>
            <person name="Sun X."/>
        </authorList>
    </citation>
    <scope>NUCLEOTIDE SEQUENCE</scope>
    <source>
        <strain evidence="1">NEAU-A11</strain>
    </source>
</reference>
<dbReference type="Proteomes" id="UP000598146">
    <property type="component" value="Unassembled WGS sequence"/>
</dbReference>
<proteinExistence type="predicted"/>
<dbReference type="RefSeq" id="WP_196417563.1">
    <property type="nucleotide sequence ID" value="NZ_JADQTO010000016.1"/>
</dbReference>
<evidence type="ECO:0000313" key="2">
    <source>
        <dbReference type="Proteomes" id="UP000598146"/>
    </source>
</evidence>
<protein>
    <submittedName>
        <fullName evidence="1">Uncharacterized protein</fullName>
    </submittedName>
</protein>
<keyword evidence="2" id="KW-1185">Reference proteome</keyword>
<comment type="caution">
    <text evidence="1">The sequence shown here is derived from an EMBL/GenBank/DDBJ whole genome shotgun (WGS) entry which is preliminary data.</text>
</comment>
<organism evidence="1 2">
    <name type="scientific">Actinoplanes aureus</name>
    <dbReference type="NCBI Taxonomy" id="2792083"/>
    <lineage>
        <taxon>Bacteria</taxon>
        <taxon>Bacillati</taxon>
        <taxon>Actinomycetota</taxon>
        <taxon>Actinomycetes</taxon>
        <taxon>Micromonosporales</taxon>
        <taxon>Micromonosporaceae</taxon>
        <taxon>Actinoplanes</taxon>
    </lineage>
</organism>
<dbReference type="EMBL" id="JADQTO010000016">
    <property type="protein sequence ID" value="MBG0565794.1"/>
    <property type="molecule type" value="Genomic_DNA"/>
</dbReference>
<sequence>MEYPVTSPEHAVLVTYALSGEGFGEEDERKAIYALKYRLTEAIEAADAGEFDGNEFGGGEVVLYAYGPDANRLFTAMEPQLRAFPARPAHAVLRFGQADDPTAVEQRIDL</sequence>
<accession>A0A931C987</accession>
<dbReference type="AlphaFoldDB" id="A0A931C987"/>
<name>A0A931C987_9ACTN</name>
<evidence type="ECO:0000313" key="1">
    <source>
        <dbReference type="EMBL" id="MBG0565794.1"/>
    </source>
</evidence>
<gene>
    <name evidence="1" type="ORF">I4J89_30525</name>
</gene>